<dbReference type="PROSITE" id="PS51687">
    <property type="entry name" value="SAM_MT_RNA_M5U"/>
    <property type="match status" value="1"/>
</dbReference>
<evidence type="ECO:0000256" key="3">
    <source>
        <dbReference type="ARBA" id="ARBA00022691"/>
    </source>
</evidence>
<feature type="binding site" evidence="4">
    <location>
        <position position="271"/>
    </location>
    <ligand>
        <name>S-adenosyl-L-methionine</name>
        <dbReference type="ChEBI" id="CHEBI:59789"/>
    </ligand>
</feature>
<dbReference type="GO" id="GO:0070475">
    <property type="term" value="P:rRNA base methylation"/>
    <property type="evidence" value="ECO:0007669"/>
    <property type="project" value="TreeGrafter"/>
</dbReference>
<evidence type="ECO:0000313" key="7">
    <source>
        <dbReference type="Proteomes" id="UP000015525"/>
    </source>
</evidence>
<evidence type="ECO:0000313" key="6">
    <source>
        <dbReference type="EMBL" id="EQB10129.1"/>
    </source>
</evidence>
<keyword evidence="7" id="KW-1185">Reference proteome</keyword>
<organism evidence="6 7">
    <name type="scientific">Sphingobium quisquiliarum P25</name>
    <dbReference type="NCBI Taxonomy" id="1329909"/>
    <lineage>
        <taxon>Bacteria</taxon>
        <taxon>Pseudomonadati</taxon>
        <taxon>Pseudomonadota</taxon>
        <taxon>Alphaproteobacteria</taxon>
        <taxon>Sphingomonadales</taxon>
        <taxon>Sphingomonadaceae</taxon>
        <taxon>Sphingobium</taxon>
    </lineage>
</organism>
<evidence type="ECO:0000256" key="5">
    <source>
        <dbReference type="PROSITE-ProRule" id="PRU10015"/>
    </source>
</evidence>
<dbReference type="Pfam" id="PF05958">
    <property type="entry name" value="tRNA_U5-meth_tr"/>
    <property type="match status" value="1"/>
</dbReference>
<dbReference type="Gene3D" id="2.40.50.1070">
    <property type="match status" value="1"/>
</dbReference>
<feature type="active site" description="Nucleophile" evidence="4">
    <location>
        <position position="390"/>
    </location>
</feature>
<keyword evidence="2 4" id="KW-0808">Transferase</keyword>
<dbReference type="Gene3D" id="3.40.50.150">
    <property type="entry name" value="Vaccinia Virus protein VP39"/>
    <property type="match status" value="1"/>
</dbReference>
<feature type="binding site" evidence="4">
    <location>
        <position position="318"/>
    </location>
    <ligand>
        <name>S-adenosyl-L-methionine</name>
        <dbReference type="ChEBI" id="CHEBI:59789"/>
    </ligand>
</feature>
<dbReference type="PANTHER" id="PTHR11061:SF49">
    <property type="entry name" value="23S RRNA (URACIL(1939)-C(5))-METHYLTRANSFERASE RLMD"/>
    <property type="match status" value="1"/>
</dbReference>
<dbReference type="PATRIC" id="fig|1329909.3.peg.911"/>
<accession>T0IKE0</accession>
<gene>
    <name evidence="6" type="ORF">L288_04765</name>
</gene>
<dbReference type="InterPro" id="IPR030390">
    <property type="entry name" value="MeTrfase_TrmA_AS"/>
</dbReference>
<comment type="caution">
    <text evidence="6">The sequence shown here is derived from an EMBL/GenBank/DDBJ whole genome shotgun (WGS) entry which is preliminary data.</text>
</comment>
<feature type="binding site" evidence="4">
    <location>
        <position position="298"/>
    </location>
    <ligand>
        <name>S-adenosyl-L-methionine</name>
        <dbReference type="ChEBI" id="CHEBI:59789"/>
    </ligand>
</feature>
<evidence type="ECO:0000256" key="2">
    <source>
        <dbReference type="ARBA" id="ARBA00022679"/>
    </source>
</evidence>
<dbReference type="SUPFAM" id="SSF53335">
    <property type="entry name" value="S-adenosyl-L-methionine-dependent methyltransferases"/>
    <property type="match status" value="1"/>
</dbReference>
<dbReference type="InterPro" id="IPR029063">
    <property type="entry name" value="SAM-dependent_MTases_sf"/>
</dbReference>
<dbReference type="Proteomes" id="UP000015525">
    <property type="component" value="Unassembled WGS sequence"/>
</dbReference>
<sequence>MAAWRSRAPGGARLHRGRFDRATASRYRLPLVTSADNDLIVRIAAKGDGVTADGRHVALAAPGDRLTADGALLHGPHHAASPCVHFPACGGCELQHVDEASLADFVSARVAGALAGQGVEAAELLPPHLSPPRTRRRASLRAARQGRKVTIGFAESGSHVLIDLAMCEVLDPRLFALVAPLRPLLNLILPDRRAAHVRMSLTDQGVDLLLEGVRVEGLAADEALLEFAAAHKLARLTIDEGDGQQARWEPEPVTVSFGGVPVAFPPFAFLQATPDGEAALVEVVRQALPPQGAIADLFCGLGTFALALGEARPVYAAEAARDLVLSLKSAANRAQRRMAVDHRDLFRRPLTPQELNRFAAIVIDPPRAGAREQVMQLAASSVPVIAYVSCNPASFARDAAHLIAGGYRLASVKPVGQFRWSTHVELAGTFRRS</sequence>
<reference evidence="6 7" key="1">
    <citation type="journal article" date="2013" name="Genome Announc.">
        <title>Draft Genome Sequence of Sphingobium quisquiliarum Strain P25T, a Novel Hexachlorocyclohexane (HCH)-Degrading Bacterium Isolated from an HCH Dumpsite.</title>
        <authorList>
            <person name="Kumar Singh A."/>
            <person name="Sangwan N."/>
            <person name="Sharma A."/>
            <person name="Gupta V."/>
            <person name="Khurana J.P."/>
            <person name="Lal R."/>
        </authorList>
    </citation>
    <scope>NUCLEOTIDE SEQUENCE [LARGE SCALE GENOMIC DNA]</scope>
    <source>
        <strain evidence="6 7">P25</strain>
    </source>
</reference>
<proteinExistence type="inferred from homology"/>
<evidence type="ECO:0000256" key="4">
    <source>
        <dbReference type="PROSITE-ProRule" id="PRU01024"/>
    </source>
</evidence>
<dbReference type="InterPro" id="IPR010280">
    <property type="entry name" value="U5_MeTrfase_fam"/>
</dbReference>
<feature type="active site" evidence="5">
    <location>
        <position position="390"/>
    </location>
</feature>
<dbReference type="EMBL" id="ATHO01000040">
    <property type="protein sequence ID" value="EQB10129.1"/>
    <property type="molecule type" value="Genomic_DNA"/>
</dbReference>
<dbReference type="GO" id="GO:0070041">
    <property type="term" value="F:rRNA (uridine-C5-)-methyltransferase activity"/>
    <property type="evidence" value="ECO:0007669"/>
    <property type="project" value="TreeGrafter"/>
</dbReference>
<dbReference type="PANTHER" id="PTHR11061">
    <property type="entry name" value="RNA M5U METHYLTRANSFERASE"/>
    <property type="match status" value="1"/>
</dbReference>
<name>T0IKE0_9SPHN</name>
<protein>
    <submittedName>
        <fullName evidence="6">RNA methyltransferase</fullName>
    </submittedName>
</protein>
<comment type="similarity">
    <text evidence="4">Belongs to the class I-like SAM-binding methyltransferase superfamily. RNA M5U methyltransferase family.</text>
</comment>
<feature type="binding site" evidence="4">
    <location>
        <position position="364"/>
    </location>
    <ligand>
        <name>S-adenosyl-L-methionine</name>
        <dbReference type="ChEBI" id="CHEBI:59789"/>
    </ligand>
</feature>
<evidence type="ECO:0000256" key="1">
    <source>
        <dbReference type="ARBA" id="ARBA00022603"/>
    </source>
</evidence>
<dbReference type="AlphaFoldDB" id="T0IKE0"/>
<keyword evidence="3 4" id="KW-0949">S-adenosyl-L-methionine</keyword>
<keyword evidence="1 4" id="KW-0489">Methyltransferase</keyword>
<dbReference type="PROSITE" id="PS01230">
    <property type="entry name" value="TRMA_1"/>
    <property type="match status" value="1"/>
</dbReference>